<name>A0ABY4D8A4_9SPIR</name>
<dbReference type="PROSITE" id="PS51257">
    <property type="entry name" value="PROKAR_LIPOPROTEIN"/>
    <property type="match status" value="1"/>
</dbReference>
<sequence>MKKINTTLTIISLVLLCTLVSFVGCSDMMATLGNISLTIDLDTPEVEVASYILEGNLVDSNSRFTLNNIVPPRHTLSELKQGRWNLTVKAFDDQGNQIGIGTKTVDLKAGQVVETSLLVEFGQSTPVLSTFTIAGPSRYDDREGSVAGTTTRMEYRLASAAADDPFTACTAGSTLLAPGSYKIRYAAAHGLQASECLTISVPAYTPIQLTITSPTLTTTKEYDGTNTVQGSITPGTLSGILSGDEVTVHAQAVYDASSVGNSRTITITYSLGGADANNYLKPTDSTSQGTITQKQLTISGTTVTASKEYDRLLEAMVTQTGTLAGKVGNEDVTVSASASYQDKNAGTGKQITVVYTLGGANEANYLKPADNTSFSGAITRKALSITGTPVLQTRDYDGGRTAQVTNPGSLSGVLAGDSVSLQATALYADKSVADNKSATVSYTISGDDALNYTAPSDASGRGSIRPKQLVVTGYNLTTTKQYDGNNSAAISSVAFDGKVLSETVQVIPEATYSSAGIGNKTITITYSLGGADANNYLKPTDSTSQGTITQKQLTISGTTVAASKEYDRLLEAMVTQTGTLAGKVGNEDVTVSASASYQDKNAGTGKQITVVYTLGGANEANYLKPADNTSFSGAITRKALSIIGTPVLQARDYDGGRTAQVTNPGSLAGVIAGDSVSLQATAIYDNKTVGNGKSATVSYSISGADALNYTAPSDASGTGDIRPKQLTVTDFNLVSTKEYDGSASSTINNVACSGMVSTDDVQVSANATYNSPTAGTNKPITVTYTLAGDDSGNYLKPADSIATATGEITRKQLRVTGTTPTLSKVYDGTTNLPITSNGTLQGVIQGEDVTLSTAAGAYASADAGTSKAFTIRYTLSGTDATNYTVNDTTGTTGIINKAVLTATVGDYTKSYGTTNPTFTVSVSGFVNGESASTASGYNAPIASSTATTTTSAGTNSTITISGGSATNYSFNTSTGTLTINKAAISNDLAIFGGTSPKYGDVLTAIGNATLLGTPTYQWNRGGTAISGATAKTYTLTAADVGSIITVTAIADGINYEGSHTSRPTNTVSRIDGPSIDGAFSAYYPSSPATQTIINLTGFTPNLSGLEARVSLNGIQYDDYADLEIDSRGRAMILMSSSVTTSAKVQVRYKETATTDAGAVREIPITEQALAIGDYYAGGVVGYIYQSSDPGYVANELHGLIAAKTDTTPSSMVWSSRDLEVGGTSTALGTGAANTTRIIDYFNSLGNEPTPYAAQAARDYTDGTYHDWFLPSFEELFKIRTNKAIIGNFQDSSVYWTSSESTQEPDPHDYGPTKCAHVLPFSTTSGTGWVNYKSPRNSSYTADEHVRPVRYF</sequence>
<dbReference type="Gene3D" id="3.30.160.710">
    <property type="match status" value="1"/>
</dbReference>
<dbReference type="InterPro" id="IPR041248">
    <property type="entry name" value="YDG"/>
</dbReference>
<feature type="domain" description="YDG" evidence="1">
    <location>
        <begin position="466"/>
        <end position="539"/>
    </location>
</feature>
<dbReference type="Proteomes" id="UP000829708">
    <property type="component" value="Chromosome"/>
</dbReference>
<organism evidence="3 4">
    <name type="scientific">Sphaerochaeta associata</name>
    <dbReference type="NCBI Taxonomy" id="1129264"/>
    <lineage>
        <taxon>Bacteria</taxon>
        <taxon>Pseudomonadati</taxon>
        <taxon>Spirochaetota</taxon>
        <taxon>Spirochaetia</taxon>
        <taxon>Spirochaetales</taxon>
        <taxon>Sphaerochaetaceae</taxon>
        <taxon>Sphaerochaeta</taxon>
    </lineage>
</organism>
<dbReference type="RefSeq" id="WP_244771901.1">
    <property type="nucleotide sequence ID" value="NZ_CP094929.1"/>
</dbReference>
<dbReference type="Gene3D" id="2.60.40.2700">
    <property type="match status" value="1"/>
</dbReference>
<gene>
    <name evidence="3" type="ORF">MUG09_13200</name>
</gene>
<feature type="domain" description="YDG" evidence="1">
    <location>
        <begin position="205"/>
        <end position="282"/>
    </location>
</feature>
<feature type="domain" description="YDG" evidence="1">
    <location>
        <begin position="809"/>
        <end position="889"/>
    </location>
</feature>
<feature type="domain" description="YDG" evidence="1">
    <location>
        <begin position="636"/>
        <end position="713"/>
    </location>
</feature>
<evidence type="ECO:0000259" key="2">
    <source>
        <dbReference type="Pfam" id="PF18676"/>
    </source>
</evidence>
<evidence type="ECO:0000313" key="3">
    <source>
        <dbReference type="EMBL" id="UOM50513.1"/>
    </source>
</evidence>
<reference evidence="4" key="1">
    <citation type="journal article" date="2024" name="J Bioinform Genom">
        <title>Complete genome sequence of the type strain bacterium Sphaerochaeta associata GLS2t (VKM B-2742)t.</title>
        <authorList>
            <person name="Troshina O.Y."/>
            <person name="Tepeeva A.N."/>
            <person name="Arzamasceva V.O."/>
            <person name="Whitman W.B."/>
            <person name="Varghese N."/>
            <person name="Shapiro N."/>
            <person name="Woyke T."/>
            <person name="Kripides N.C."/>
            <person name="Vasilenko O.V."/>
        </authorList>
    </citation>
    <scope>NUCLEOTIDE SEQUENCE [LARGE SCALE GENOMIC DNA]</scope>
    <source>
        <strain evidence="4">GLS2T</strain>
    </source>
</reference>
<accession>A0ABY4D8A4</accession>
<proteinExistence type="predicted"/>
<feature type="domain" description="YDG" evidence="1">
    <location>
        <begin position="723"/>
        <end position="795"/>
    </location>
</feature>
<feature type="domain" description="YDG" evidence="1">
    <location>
        <begin position="549"/>
        <end position="624"/>
    </location>
</feature>
<dbReference type="Pfam" id="PF18676">
    <property type="entry name" value="MBG_2"/>
    <property type="match status" value="1"/>
</dbReference>
<evidence type="ECO:0000259" key="1">
    <source>
        <dbReference type="Pfam" id="PF18657"/>
    </source>
</evidence>
<feature type="domain" description="MBG" evidence="2">
    <location>
        <begin position="900"/>
        <end position="978"/>
    </location>
</feature>
<evidence type="ECO:0000313" key="4">
    <source>
        <dbReference type="Proteomes" id="UP000829708"/>
    </source>
</evidence>
<protein>
    <submittedName>
        <fullName evidence="3">YDG domain-containing protein</fullName>
    </submittedName>
</protein>
<feature type="domain" description="YDG" evidence="1">
    <location>
        <begin position="292"/>
        <end position="367"/>
    </location>
</feature>
<dbReference type="EMBL" id="CP094929">
    <property type="protein sequence ID" value="UOM50513.1"/>
    <property type="molecule type" value="Genomic_DNA"/>
</dbReference>
<feature type="domain" description="YDG" evidence="1">
    <location>
        <begin position="379"/>
        <end position="456"/>
    </location>
</feature>
<dbReference type="Pfam" id="PF18657">
    <property type="entry name" value="YDG"/>
    <property type="match status" value="8"/>
</dbReference>
<dbReference type="InterPro" id="IPR041286">
    <property type="entry name" value="MBG_2"/>
</dbReference>
<keyword evidence="4" id="KW-1185">Reference proteome</keyword>